<comment type="caution">
    <text evidence="2">The sequence shown here is derived from an EMBL/GenBank/DDBJ whole genome shotgun (WGS) entry which is preliminary data.</text>
</comment>
<dbReference type="GO" id="GO:0005829">
    <property type="term" value="C:cytosol"/>
    <property type="evidence" value="ECO:0007669"/>
    <property type="project" value="TreeGrafter"/>
</dbReference>
<dbReference type="Proteomes" id="UP001230188">
    <property type="component" value="Unassembled WGS sequence"/>
</dbReference>
<dbReference type="EMBL" id="JAQMWT010000222">
    <property type="protein sequence ID" value="KAJ8607331.1"/>
    <property type="molecule type" value="Genomic_DNA"/>
</dbReference>
<dbReference type="InterPro" id="IPR007304">
    <property type="entry name" value="TAP46-like"/>
</dbReference>
<feature type="compositionally biased region" description="Polar residues" evidence="1">
    <location>
        <begin position="267"/>
        <end position="276"/>
    </location>
</feature>
<proteinExistence type="predicted"/>
<protein>
    <recommendedName>
        <fullName evidence="4">TAP42-like protein</fullName>
    </recommendedName>
</protein>
<dbReference type="GO" id="GO:0009966">
    <property type="term" value="P:regulation of signal transduction"/>
    <property type="evidence" value="ECO:0007669"/>
    <property type="project" value="InterPro"/>
</dbReference>
<name>A0AAD7UIN6_9STRA</name>
<evidence type="ECO:0000256" key="1">
    <source>
        <dbReference type="SAM" id="MobiDB-lite"/>
    </source>
</evidence>
<dbReference type="GO" id="GO:0035303">
    <property type="term" value="P:regulation of dephosphorylation"/>
    <property type="evidence" value="ECO:0007669"/>
    <property type="project" value="TreeGrafter"/>
</dbReference>
<gene>
    <name evidence="2" type="ORF">CTAYLR_009550</name>
</gene>
<feature type="compositionally biased region" description="Acidic residues" evidence="1">
    <location>
        <begin position="286"/>
        <end position="296"/>
    </location>
</feature>
<dbReference type="AlphaFoldDB" id="A0AAD7UIN6"/>
<dbReference type="InterPro" id="IPR038511">
    <property type="entry name" value="TAP42/TAP46-like_sf"/>
</dbReference>
<accession>A0AAD7UIN6</accession>
<reference evidence="2" key="1">
    <citation type="submission" date="2023-01" db="EMBL/GenBank/DDBJ databases">
        <title>Metagenome sequencing of chrysophaentin producing Chrysophaeum taylorii.</title>
        <authorList>
            <person name="Davison J."/>
            <person name="Bewley C."/>
        </authorList>
    </citation>
    <scope>NUCLEOTIDE SEQUENCE</scope>
    <source>
        <strain evidence="2">NIES-1699</strain>
    </source>
</reference>
<organism evidence="2 3">
    <name type="scientific">Chrysophaeum taylorii</name>
    <dbReference type="NCBI Taxonomy" id="2483200"/>
    <lineage>
        <taxon>Eukaryota</taxon>
        <taxon>Sar</taxon>
        <taxon>Stramenopiles</taxon>
        <taxon>Ochrophyta</taxon>
        <taxon>Pelagophyceae</taxon>
        <taxon>Pelagomonadales</taxon>
        <taxon>Pelagomonadaceae</taxon>
        <taxon>Chrysophaeum</taxon>
    </lineage>
</organism>
<keyword evidence="3" id="KW-1185">Reference proteome</keyword>
<dbReference type="Gene3D" id="1.25.40.540">
    <property type="entry name" value="TAP42-like family"/>
    <property type="match status" value="1"/>
</dbReference>
<feature type="region of interest" description="Disordered" evidence="1">
    <location>
        <begin position="264"/>
        <end position="325"/>
    </location>
</feature>
<dbReference type="GO" id="GO:0051721">
    <property type="term" value="F:protein phosphatase 2A binding"/>
    <property type="evidence" value="ECO:0007669"/>
    <property type="project" value="TreeGrafter"/>
</dbReference>
<feature type="compositionally biased region" description="Basic and acidic residues" evidence="1">
    <location>
        <begin position="299"/>
        <end position="311"/>
    </location>
</feature>
<evidence type="ECO:0008006" key="4">
    <source>
        <dbReference type="Google" id="ProtNLM"/>
    </source>
</evidence>
<evidence type="ECO:0000313" key="3">
    <source>
        <dbReference type="Proteomes" id="UP001230188"/>
    </source>
</evidence>
<sequence length="325" mass="36475">MELRRAVADGRERLETLERFGSSSPASEAAEKCVEILEKATASIRSIFVGVSSADDVADGDLECALAPFYLSRALQRLRVEPTPAARLGVAKRARAATREFLSLVERLDVFGDDERREWEDDYSTATTPAAARAEAIKRHERQQATRLKLEALDDADPRDKIVFRLLEASQTALDDLRLADREIEMLELVSGDPPKPEPRRITNDADWLRAAEDGKGLRVLRVAADRTVSRDRVKAAVFSPDPRRLPTVSLEEAADRELRDALRRQAASSSNNNQPDLRRTKQLEDDGDDDDEDAYDAATKRDEAWDTWREHHPRGSGNKGDNIY</sequence>
<evidence type="ECO:0000313" key="2">
    <source>
        <dbReference type="EMBL" id="KAJ8607331.1"/>
    </source>
</evidence>
<dbReference type="PANTHER" id="PTHR10933:SF9">
    <property type="entry name" value="IMMUNOGLOBULIN-BINDING PROTEIN 1"/>
    <property type="match status" value="1"/>
</dbReference>
<dbReference type="Pfam" id="PF04177">
    <property type="entry name" value="TAP42"/>
    <property type="match status" value="1"/>
</dbReference>
<dbReference type="PANTHER" id="PTHR10933">
    <property type="entry name" value="IMMUNOGLOBULIN-BINDING PROTEIN 1"/>
    <property type="match status" value="1"/>
</dbReference>